<proteinExistence type="inferred from homology"/>
<dbReference type="GO" id="GO:0051537">
    <property type="term" value="F:2 iron, 2 sulfur cluster binding"/>
    <property type="evidence" value="ECO:0007669"/>
    <property type="project" value="UniProtKB-KW"/>
</dbReference>
<dbReference type="KEGG" id="lww:115943245"/>
<dbReference type="InterPro" id="IPR012675">
    <property type="entry name" value="Beta-grasp_dom_sf"/>
</dbReference>
<dbReference type="GO" id="GO:0046872">
    <property type="term" value="F:metal ion binding"/>
    <property type="evidence" value="ECO:0007669"/>
    <property type="project" value="UniProtKB-KW"/>
</dbReference>
<dbReference type="CTD" id="2230"/>
<dbReference type="GO" id="GO:0005739">
    <property type="term" value="C:mitochondrion"/>
    <property type="evidence" value="ECO:0007669"/>
    <property type="project" value="TreeGrafter"/>
</dbReference>
<dbReference type="PANTHER" id="PTHR23426:SF26">
    <property type="entry name" value="ADRENODOXIN, MITOCHONDRIAL"/>
    <property type="match status" value="1"/>
</dbReference>
<protein>
    <submittedName>
        <fullName evidence="9">Adrenodoxin, mitochondrial</fullName>
    </submittedName>
</protein>
<dbReference type="GO" id="GO:0140647">
    <property type="term" value="P:P450-containing electron transport chain"/>
    <property type="evidence" value="ECO:0007669"/>
    <property type="project" value="InterPro"/>
</dbReference>
<evidence type="ECO:0000256" key="1">
    <source>
        <dbReference type="ARBA" id="ARBA00010914"/>
    </source>
</evidence>
<keyword evidence="6" id="KW-0408">Iron</keyword>
<comment type="similarity">
    <text evidence="1">Belongs to the adrenodoxin/putidaredoxin family.</text>
</comment>
<dbReference type="OrthoDB" id="268593at2759"/>
<dbReference type="GeneID" id="115943245"/>
<evidence type="ECO:0000256" key="2">
    <source>
        <dbReference type="ARBA" id="ARBA00022448"/>
    </source>
</evidence>
<keyword evidence="5" id="KW-0249">Electron transport</keyword>
<sequence length="107" mass="11548">MPSTPCLKKLYSGRRREERGTDVVSLPAGRFTSTFRPTFGCLVELTVPACPRGTELQGAGPPARSEDKITVHFVNRDGETLTAKGKVGDSLLDVVIENNLDIDGFVA</sequence>
<evidence type="ECO:0000313" key="8">
    <source>
        <dbReference type="Proteomes" id="UP000245341"/>
    </source>
</evidence>
<evidence type="ECO:0000313" key="9">
    <source>
        <dbReference type="RefSeq" id="XP_030891397.1"/>
    </source>
</evidence>
<keyword evidence="8" id="KW-1185">Reference proteome</keyword>
<evidence type="ECO:0000256" key="5">
    <source>
        <dbReference type="ARBA" id="ARBA00022982"/>
    </source>
</evidence>
<dbReference type="InterPro" id="IPR001055">
    <property type="entry name" value="Adrenodoxin-like"/>
</dbReference>
<dbReference type="Gene3D" id="3.10.20.30">
    <property type="match status" value="1"/>
</dbReference>
<dbReference type="GO" id="GO:0009055">
    <property type="term" value="F:electron transfer activity"/>
    <property type="evidence" value="ECO:0007669"/>
    <property type="project" value="TreeGrafter"/>
</dbReference>
<dbReference type="AlphaFoldDB" id="A0A7F8RD96"/>
<keyword evidence="2" id="KW-0813">Transport</keyword>
<gene>
    <name evidence="9" type="primary">FDX1</name>
</gene>
<organism evidence="8 9">
    <name type="scientific">Leptonychotes weddellii</name>
    <name type="common">Weddell seal</name>
    <name type="synonym">Otaria weddellii</name>
    <dbReference type="NCBI Taxonomy" id="9713"/>
    <lineage>
        <taxon>Eukaryota</taxon>
        <taxon>Metazoa</taxon>
        <taxon>Chordata</taxon>
        <taxon>Craniata</taxon>
        <taxon>Vertebrata</taxon>
        <taxon>Euteleostomi</taxon>
        <taxon>Mammalia</taxon>
        <taxon>Eutheria</taxon>
        <taxon>Laurasiatheria</taxon>
        <taxon>Carnivora</taxon>
        <taxon>Caniformia</taxon>
        <taxon>Pinnipedia</taxon>
        <taxon>Phocidae</taxon>
        <taxon>Monachinae</taxon>
        <taxon>Lobodontini</taxon>
        <taxon>Leptonychotes</taxon>
    </lineage>
</organism>
<dbReference type="PANTHER" id="PTHR23426">
    <property type="entry name" value="FERREDOXIN/ADRENODOXIN"/>
    <property type="match status" value="1"/>
</dbReference>
<dbReference type="RefSeq" id="XP_030891397.1">
    <property type="nucleotide sequence ID" value="XM_031035537.1"/>
</dbReference>
<evidence type="ECO:0000256" key="4">
    <source>
        <dbReference type="ARBA" id="ARBA00022723"/>
    </source>
</evidence>
<keyword evidence="3" id="KW-0001">2Fe-2S</keyword>
<keyword evidence="7" id="KW-0411">Iron-sulfur</keyword>
<evidence type="ECO:0000256" key="3">
    <source>
        <dbReference type="ARBA" id="ARBA00022714"/>
    </source>
</evidence>
<evidence type="ECO:0000256" key="7">
    <source>
        <dbReference type="ARBA" id="ARBA00023014"/>
    </source>
</evidence>
<keyword evidence="4" id="KW-0479">Metal-binding</keyword>
<dbReference type="Proteomes" id="UP000245341">
    <property type="component" value="Unplaced"/>
</dbReference>
<accession>A0A7F8RD96</accession>
<evidence type="ECO:0000256" key="6">
    <source>
        <dbReference type="ARBA" id="ARBA00023004"/>
    </source>
</evidence>
<name>A0A7F8RD96_LEPWE</name>
<reference evidence="9" key="1">
    <citation type="submission" date="2025-08" db="UniProtKB">
        <authorList>
            <consortium name="RefSeq"/>
        </authorList>
    </citation>
    <scope>IDENTIFICATION</scope>
    <source>
        <tissue evidence="9">Liver</tissue>
    </source>
</reference>